<evidence type="ECO:0000313" key="3">
    <source>
        <dbReference type="Proteomes" id="UP000030321"/>
    </source>
</evidence>
<comment type="caution">
    <text evidence="2">The sequence shown here is derived from an EMBL/GenBank/DDBJ whole genome shotgun (WGS) entry which is preliminary data.</text>
</comment>
<evidence type="ECO:0000313" key="2">
    <source>
        <dbReference type="EMBL" id="GAL95907.1"/>
    </source>
</evidence>
<dbReference type="EMBL" id="BBPA01000077">
    <property type="protein sequence ID" value="GAL95907.1"/>
    <property type="molecule type" value="Genomic_DNA"/>
</dbReference>
<proteinExistence type="predicted"/>
<feature type="domain" description="Transposase IS66 central" evidence="1">
    <location>
        <begin position="9"/>
        <end position="97"/>
    </location>
</feature>
<protein>
    <submittedName>
        <fullName evidence="2">Mobile element protein</fullName>
    </submittedName>
</protein>
<sequence>MWNISGVGFSLFQAGDTRSRKELEYLLGKSFAGVLISDDFSVYNGYGAAAQQKCLAHLLRHFKQVEKLKTPHQSELAGVFLDLLTEALAEHRRYRQTGERSLFDILAALKVRRFLNLTI</sequence>
<reference evidence="3" key="1">
    <citation type="journal article" date="2015" name="Genome">
        <title>Whole Genome Sequence of the Non-Microcystin-Producing Microcystis aeruginosa Strain NIES-44.</title>
        <authorList>
            <person name="Okano K."/>
            <person name="Miyata N."/>
            <person name="Ozaki Y."/>
        </authorList>
    </citation>
    <scope>NUCLEOTIDE SEQUENCE [LARGE SCALE GENOMIC DNA]</scope>
    <source>
        <strain evidence="3">NIES-44</strain>
    </source>
</reference>
<name>A0A0A1W1I3_MICAE</name>
<dbReference type="AlphaFoldDB" id="A0A0A1W1I3"/>
<accession>A0A0A1W1I3</accession>
<gene>
    <name evidence="2" type="ORF">N44_04763</name>
</gene>
<organism evidence="2 3">
    <name type="scientific">Microcystis aeruginosa NIES-44</name>
    <dbReference type="NCBI Taxonomy" id="449439"/>
    <lineage>
        <taxon>Bacteria</taxon>
        <taxon>Bacillati</taxon>
        <taxon>Cyanobacteriota</taxon>
        <taxon>Cyanophyceae</taxon>
        <taxon>Oscillatoriophycideae</taxon>
        <taxon>Chroococcales</taxon>
        <taxon>Microcystaceae</taxon>
        <taxon>Microcystis</taxon>
    </lineage>
</organism>
<dbReference type="InterPro" id="IPR004291">
    <property type="entry name" value="Transposase_IS66_central"/>
</dbReference>
<dbReference type="Pfam" id="PF03050">
    <property type="entry name" value="DDE_Tnp_IS66"/>
    <property type="match status" value="1"/>
</dbReference>
<evidence type="ECO:0000259" key="1">
    <source>
        <dbReference type="Pfam" id="PF03050"/>
    </source>
</evidence>
<dbReference type="Proteomes" id="UP000030321">
    <property type="component" value="Unassembled WGS sequence"/>
</dbReference>